<dbReference type="EMBL" id="UYYB01143661">
    <property type="protein sequence ID" value="VDM85678.1"/>
    <property type="molecule type" value="Genomic_DNA"/>
</dbReference>
<dbReference type="GO" id="GO:0031405">
    <property type="term" value="F:lipoic acid binding"/>
    <property type="evidence" value="ECO:0007669"/>
    <property type="project" value="TreeGrafter"/>
</dbReference>
<dbReference type="GO" id="GO:0005739">
    <property type="term" value="C:mitochondrion"/>
    <property type="evidence" value="ECO:0007669"/>
    <property type="project" value="TreeGrafter"/>
</dbReference>
<feature type="non-terminal residue" evidence="4">
    <location>
        <position position="97"/>
    </location>
</feature>
<keyword evidence="3" id="KW-0012">Acyltransferase</keyword>
<protein>
    <submittedName>
        <fullName evidence="4">Uncharacterized protein</fullName>
    </submittedName>
</protein>
<dbReference type="Gene3D" id="3.30.559.10">
    <property type="entry name" value="Chloramphenicol acetyltransferase-like domain"/>
    <property type="match status" value="1"/>
</dbReference>
<sequence>MKEYAPLTEDRVVPIRGYTRAMVKTMTDALKIPHFGYDDEIRTDLVPFPVLKNYAVFSECIAFIPVCADELIAVRKMLKELAEERGVKLSYMPFFIK</sequence>
<proteinExistence type="predicted"/>
<dbReference type="InterPro" id="IPR023213">
    <property type="entry name" value="CAT-like_dom_sf"/>
</dbReference>
<evidence type="ECO:0000256" key="1">
    <source>
        <dbReference type="ARBA" id="ARBA00001938"/>
    </source>
</evidence>
<evidence type="ECO:0000256" key="2">
    <source>
        <dbReference type="ARBA" id="ARBA00022679"/>
    </source>
</evidence>
<dbReference type="InterPro" id="IPR050743">
    <property type="entry name" value="2-oxoacid_DH_E2_comp"/>
</dbReference>
<dbReference type="OrthoDB" id="202158at2759"/>
<dbReference type="Proteomes" id="UP000270094">
    <property type="component" value="Unassembled WGS sequence"/>
</dbReference>
<organism evidence="4 5">
    <name type="scientific">Strongylus vulgaris</name>
    <name type="common">Blood worm</name>
    <dbReference type="NCBI Taxonomy" id="40348"/>
    <lineage>
        <taxon>Eukaryota</taxon>
        <taxon>Metazoa</taxon>
        <taxon>Ecdysozoa</taxon>
        <taxon>Nematoda</taxon>
        <taxon>Chromadorea</taxon>
        <taxon>Rhabditida</taxon>
        <taxon>Rhabditina</taxon>
        <taxon>Rhabditomorpha</taxon>
        <taxon>Strongyloidea</taxon>
        <taxon>Strongylidae</taxon>
        <taxon>Strongylus</taxon>
    </lineage>
</organism>
<evidence type="ECO:0000313" key="5">
    <source>
        <dbReference type="Proteomes" id="UP000270094"/>
    </source>
</evidence>
<dbReference type="PANTHER" id="PTHR43178:SF5">
    <property type="entry name" value="LIPOAMIDE ACYLTRANSFERASE COMPONENT OF BRANCHED-CHAIN ALPHA-KETO ACID DEHYDROGENASE COMPLEX, MITOCHONDRIAL"/>
    <property type="match status" value="1"/>
</dbReference>
<dbReference type="GO" id="GO:0016407">
    <property type="term" value="F:acetyltransferase activity"/>
    <property type="evidence" value="ECO:0007669"/>
    <property type="project" value="TreeGrafter"/>
</dbReference>
<reference evidence="4 5" key="1">
    <citation type="submission" date="2018-11" db="EMBL/GenBank/DDBJ databases">
        <authorList>
            <consortium name="Pathogen Informatics"/>
        </authorList>
    </citation>
    <scope>NUCLEOTIDE SEQUENCE [LARGE SCALE GENOMIC DNA]</scope>
</reference>
<dbReference type="PANTHER" id="PTHR43178">
    <property type="entry name" value="DIHYDROLIPOAMIDE ACETYLTRANSFERASE COMPONENT OF PYRUVATE DEHYDROGENASE COMPLEX"/>
    <property type="match status" value="1"/>
</dbReference>
<accession>A0A3P7M314</accession>
<evidence type="ECO:0000256" key="3">
    <source>
        <dbReference type="ARBA" id="ARBA00023315"/>
    </source>
</evidence>
<keyword evidence="5" id="KW-1185">Reference proteome</keyword>
<dbReference type="AlphaFoldDB" id="A0A3P7M314"/>
<name>A0A3P7M314_STRVU</name>
<evidence type="ECO:0000313" key="4">
    <source>
        <dbReference type="EMBL" id="VDM85678.1"/>
    </source>
</evidence>
<dbReference type="SUPFAM" id="SSF52777">
    <property type="entry name" value="CoA-dependent acyltransferases"/>
    <property type="match status" value="1"/>
</dbReference>
<keyword evidence="2" id="KW-0808">Transferase</keyword>
<comment type="cofactor">
    <cofactor evidence="1">
        <name>(R)-lipoate</name>
        <dbReference type="ChEBI" id="CHEBI:83088"/>
    </cofactor>
</comment>
<gene>
    <name evidence="4" type="ORF">SVUK_LOCUS20676</name>
</gene>